<evidence type="ECO:0000256" key="2">
    <source>
        <dbReference type="ARBA" id="ARBA00022801"/>
    </source>
</evidence>
<keyword evidence="2" id="KW-0378">Hydrolase</keyword>
<dbReference type="Proteomes" id="UP000887320">
    <property type="component" value="Unassembled WGS sequence"/>
</dbReference>
<dbReference type="Pfam" id="PF00561">
    <property type="entry name" value="Abhydrolase_1"/>
    <property type="match status" value="1"/>
</dbReference>
<dbReference type="GO" id="GO:0016811">
    <property type="term" value="F:hydrolase activity, acting on carbon-nitrogen (but not peptide) bonds, in linear amides"/>
    <property type="evidence" value="ECO:0007669"/>
    <property type="project" value="InterPro"/>
</dbReference>
<sequence>MSYRIFPCVTQQDAEIVVLSSGLGGHASFWQPQIETLTQYFQVLVYDQEGCHADSDALPTSYSIKNMAKQILDILQQQQIKQCHFIGHALGAVIGAELAVLVQNTDISLTSLTFINAWDALDPHTQKCFQARITLLENVGVEAYIRVQALFLYPPAYISKHIQKIQDIENSGFDDFPPINNVLVRMNALMNFKILPEHVAALAKTDVYYIANKDDFLVPYQKSIDLKKALGHGVLTLLETGAHASSVTESKTVNQILIQNLVEEVL</sequence>
<gene>
    <name evidence="4" type="primary">rutD</name>
    <name evidence="4" type="ORF">KW868_15185</name>
</gene>
<reference evidence="4" key="1">
    <citation type="submission" date="2021-07" db="EMBL/GenBank/DDBJ databases">
        <authorList>
            <person name="Fernandez M."/>
            <person name="Pereira P."/>
            <person name="Torres Tejerizo G.A."/>
            <person name="Gonzalez P."/>
            <person name="Agostini E."/>
        </authorList>
    </citation>
    <scope>NUCLEOTIDE SEQUENCE</scope>
    <source>
        <strain evidence="4">SFC 500-1A</strain>
    </source>
</reference>
<evidence type="ECO:0000259" key="3">
    <source>
        <dbReference type="Pfam" id="PF00561"/>
    </source>
</evidence>
<comment type="caution">
    <text evidence="4">The sequence shown here is derived from an EMBL/GenBank/DDBJ whole genome shotgun (WGS) entry which is preliminary data.</text>
</comment>
<proteinExistence type="inferred from homology"/>
<accession>A0A6A1RK34</accession>
<dbReference type="InterPro" id="IPR019913">
    <property type="entry name" value="Pyrimidine_utilisation_RutD"/>
</dbReference>
<protein>
    <submittedName>
        <fullName evidence="4">Pyrimidine utilization protein D</fullName>
    </submittedName>
</protein>
<name>A0A6A1RK34_ACIGI</name>
<feature type="domain" description="AB hydrolase-1" evidence="3">
    <location>
        <begin position="17"/>
        <end position="124"/>
    </location>
</feature>
<dbReference type="InterPro" id="IPR029058">
    <property type="entry name" value="AB_hydrolase_fold"/>
</dbReference>
<dbReference type="NCBIfam" id="TIGR03611">
    <property type="entry name" value="RutD"/>
    <property type="match status" value="1"/>
</dbReference>
<dbReference type="GO" id="GO:0006212">
    <property type="term" value="P:uracil catabolic process"/>
    <property type="evidence" value="ECO:0007669"/>
    <property type="project" value="InterPro"/>
</dbReference>
<evidence type="ECO:0000256" key="1">
    <source>
        <dbReference type="ARBA" id="ARBA00008645"/>
    </source>
</evidence>
<dbReference type="PANTHER" id="PTHR43039">
    <property type="entry name" value="ESTERASE-RELATED"/>
    <property type="match status" value="1"/>
</dbReference>
<dbReference type="InterPro" id="IPR000073">
    <property type="entry name" value="AB_hydrolase_1"/>
</dbReference>
<dbReference type="EMBL" id="JAHWXT010000005">
    <property type="protein sequence ID" value="MCF0265790.1"/>
    <property type="molecule type" value="Genomic_DNA"/>
</dbReference>
<evidence type="ECO:0000313" key="4">
    <source>
        <dbReference type="EMBL" id="MCF0265790.1"/>
    </source>
</evidence>
<dbReference type="AlphaFoldDB" id="A0A6A1RK34"/>
<dbReference type="Gene3D" id="3.40.50.1820">
    <property type="entry name" value="alpha/beta hydrolase"/>
    <property type="match status" value="1"/>
</dbReference>
<evidence type="ECO:0000313" key="5">
    <source>
        <dbReference type="Proteomes" id="UP000887320"/>
    </source>
</evidence>
<comment type="similarity">
    <text evidence="1">Belongs to the AB hydrolase superfamily.</text>
</comment>
<dbReference type="SUPFAM" id="SSF53474">
    <property type="entry name" value="alpha/beta-Hydrolases"/>
    <property type="match status" value="1"/>
</dbReference>
<organism evidence="4 5">
    <name type="scientific">Acinetobacter guillouiae</name>
    <name type="common">Acinetobacter genomosp. 11</name>
    <dbReference type="NCBI Taxonomy" id="106649"/>
    <lineage>
        <taxon>Bacteria</taxon>
        <taxon>Pseudomonadati</taxon>
        <taxon>Pseudomonadota</taxon>
        <taxon>Gammaproteobacteria</taxon>
        <taxon>Moraxellales</taxon>
        <taxon>Moraxellaceae</taxon>
        <taxon>Acinetobacter</taxon>
    </lineage>
</organism>
<dbReference type="RefSeq" id="WP_004724648.1">
    <property type="nucleotide sequence ID" value="NZ_BBRY01000015.1"/>
</dbReference>